<dbReference type="PANTHER" id="PTHR35566">
    <property type="entry name" value="BLR3599 PROTEIN"/>
    <property type="match status" value="1"/>
</dbReference>
<sequence>MPTVKPIFWRQGMFLQPQHFQLAELCQAEKLNQIREQSRPWFWGITQLSVARESLINRQVEIESGSFIFQDGAIAEIDKNALIHSRSLEGIEVDPEEPLSVYVGLRKLSQLDPNVSVIHNNTEIESIQTRFFTHAAPETAADRYANEKPADIQTLTYKLKIVFSHELKEHSDYHLIPVTRIVLDGEKLTYDHNFIPPLINIEASDTARRLVKELKDELSGRAFQLNSMTDSASSQGFDPNMMRYRLGLQALARYVPRFTHLSEATSVSPWDVYGYMRELVGEVSIFSRGINFLGENKDGEALIPAYRHSNIWECFSAARTLITQLLNEISIGPQFLVEFTRNEQRFEVDIPPEFFEDHVDFYLILNTESPWSDHSQSFLTTAKLAEVSMVETLIERSLPGVGVLHMPGPPAGLPKKAHANYARIDIHDDKWGQVINKKSLGLQWDEAPNDLSIELVILKK</sequence>
<dbReference type="Proteomes" id="UP001595722">
    <property type="component" value="Unassembled WGS sequence"/>
</dbReference>
<proteinExistence type="predicted"/>
<evidence type="ECO:0000313" key="2">
    <source>
        <dbReference type="Proteomes" id="UP001595722"/>
    </source>
</evidence>
<dbReference type="EMBL" id="JBHRYB010000005">
    <property type="protein sequence ID" value="MFC3680106.1"/>
    <property type="molecule type" value="Genomic_DNA"/>
</dbReference>
<evidence type="ECO:0000313" key="1">
    <source>
        <dbReference type="EMBL" id="MFC3680106.1"/>
    </source>
</evidence>
<keyword evidence="2" id="KW-1185">Reference proteome</keyword>
<protein>
    <submittedName>
        <fullName evidence="1">Type VI secretion system baseplate subunit TssK</fullName>
    </submittedName>
</protein>
<dbReference type="Pfam" id="PF05936">
    <property type="entry name" value="T6SS_VasE"/>
    <property type="match status" value="1"/>
</dbReference>
<dbReference type="RefSeq" id="WP_376865951.1">
    <property type="nucleotide sequence ID" value="NZ_JBHRYB010000005.1"/>
</dbReference>
<comment type="caution">
    <text evidence="1">The sequence shown here is derived from an EMBL/GenBank/DDBJ whole genome shotgun (WGS) entry which is preliminary data.</text>
</comment>
<gene>
    <name evidence="1" type="primary">tssK</name>
    <name evidence="1" type="ORF">ACFOMG_08295</name>
</gene>
<reference evidence="2" key="1">
    <citation type="journal article" date="2019" name="Int. J. Syst. Evol. Microbiol.">
        <title>The Global Catalogue of Microorganisms (GCM) 10K type strain sequencing project: providing services to taxonomists for standard genome sequencing and annotation.</title>
        <authorList>
            <consortium name="The Broad Institute Genomics Platform"/>
            <consortium name="The Broad Institute Genome Sequencing Center for Infectious Disease"/>
            <person name="Wu L."/>
            <person name="Ma J."/>
        </authorList>
    </citation>
    <scope>NUCLEOTIDE SEQUENCE [LARGE SCALE GENOMIC DNA]</scope>
    <source>
        <strain evidence="2">KCTC 42424</strain>
    </source>
</reference>
<dbReference type="NCBIfam" id="TIGR03353">
    <property type="entry name" value="VI_chp_4"/>
    <property type="match status" value="1"/>
</dbReference>
<dbReference type="PANTHER" id="PTHR35566:SF1">
    <property type="entry name" value="TYPE VI SECRETION SYSTEM BASEPLATE COMPONENT TSSK1"/>
    <property type="match status" value="1"/>
</dbReference>
<accession>A0ABV7VTP6</accession>
<dbReference type="InterPro" id="IPR010263">
    <property type="entry name" value="T6SS_TssK"/>
</dbReference>
<organism evidence="1 2">
    <name type="scientific">Bacterioplanoides pacificum</name>
    <dbReference type="NCBI Taxonomy" id="1171596"/>
    <lineage>
        <taxon>Bacteria</taxon>
        <taxon>Pseudomonadati</taxon>
        <taxon>Pseudomonadota</taxon>
        <taxon>Gammaproteobacteria</taxon>
        <taxon>Oceanospirillales</taxon>
        <taxon>Oceanospirillaceae</taxon>
        <taxon>Bacterioplanoides</taxon>
    </lineage>
</organism>
<name>A0ABV7VTP6_9GAMM</name>